<evidence type="ECO:0000313" key="2">
    <source>
        <dbReference type="Proteomes" id="UP001146120"/>
    </source>
</evidence>
<accession>A0AAV2YLR9</accession>
<gene>
    <name evidence="1" type="ORF">N0F65_001470</name>
</gene>
<evidence type="ECO:0000313" key="1">
    <source>
        <dbReference type="EMBL" id="DAZ94039.1"/>
    </source>
</evidence>
<dbReference type="AlphaFoldDB" id="A0AAV2YLR9"/>
<keyword evidence="2" id="KW-1185">Reference proteome</keyword>
<comment type="caution">
    <text evidence="1">The sequence shown here is derived from an EMBL/GenBank/DDBJ whole genome shotgun (WGS) entry which is preliminary data.</text>
</comment>
<name>A0AAV2YLR9_9STRA</name>
<sequence>MSTSTIVFNRNNIVCNGYNNTLKFNFSGNAVNFKSQEICISNIQIYNSTFNIIQTYKTIIRLVFWCPQQQHIKRYRSIYQNSYFEYADISNFITQQLILAGAYLIDAQGNNIDLLATPTSLPTGYTRPATGLHSSGGTGLPTATNTPKIVLSGSFCSVVGFAAGTYPSITQTTNQSFLSTTTPQINPVSSYLVRCNLINNKAMQPPDILTSFSTQGTKVGQLISISYPEYAWISVADGCYYNITLTITDQDFNYVKFEDTSMLITLLIRDKTQ</sequence>
<organism evidence="1 2">
    <name type="scientific">Lagenidium giganteum</name>
    <dbReference type="NCBI Taxonomy" id="4803"/>
    <lineage>
        <taxon>Eukaryota</taxon>
        <taxon>Sar</taxon>
        <taxon>Stramenopiles</taxon>
        <taxon>Oomycota</taxon>
        <taxon>Peronosporomycetes</taxon>
        <taxon>Pythiales</taxon>
        <taxon>Pythiaceae</taxon>
    </lineage>
</organism>
<reference evidence="1" key="2">
    <citation type="journal article" date="2023" name="Microbiol Resour">
        <title>Decontamination and Annotation of the Draft Genome Sequence of the Oomycete Lagenidium giganteum ARSEF 373.</title>
        <authorList>
            <person name="Morgan W.R."/>
            <person name="Tartar A."/>
        </authorList>
    </citation>
    <scope>NUCLEOTIDE SEQUENCE</scope>
    <source>
        <strain evidence="1">ARSEF 373</strain>
    </source>
</reference>
<protein>
    <submittedName>
        <fullName evidence="1">Uncharacterized protein</fullName>
    </submittedName>
</protein>
<proteinExistence type="predicted"/>
<reference evidence="1" key="1">
    <citation type="submission" date="2022-11" db="EMBL/GenBank/DDBJ databases">
        <authorList>
            <person name="Morgan W.R."/>
            <person name="Tartar A."/>
        </authorList>
    </citation>
    <scope>NUCLEOTIDE SEQUENCE</scope>
    <source>
        <strain evidence="1">ARSEF 373</strain>
    </source>
</reference>
<dbReference type="Proteomes" id="UP001146120">
    <property type="component" value="Unassembled WGS sequence"/>
</dbReference>
<dbReference type="EMBL" id="DAKRPA010000274">
    <property type="protein sequence ID" value="DAZ94039.1"/>
    <property type="molecule type" value="Genomic_DNA"/>
</dbReference>